<keyword evidence="3" id="KW-1185">Reference proteome</keyword>
<feature type="chain" id="PRO_5046348502" evidence="1">
    <location>
        <begin position="24"/>
        <end position="146"/>
    </location>
</feature>
<name>A0ABS8Z042_9RHOB</name>
<sequence length="146" mass="15130">MIRKGGLAALALATMLGAGPVLADATAKVAIQVDENDPQVMNLALNNASNIAAHYAELGQEVAIEIVTYGPGLHMLRADTSPVKDRIEQMAMAGAPITFAACNNTLKGMTAKEGAAPALIEEATVVPSGAVRLMELQGEGFAYIRP</sequence>
<accession>A0ABS8Z042</accession>
<gene>
    <name evidence="2" type="ORF">LZA78_12955</name>
</gene>
<dbReference type="EMBL" id="JAJUOS010000010">
    <property type="protein sequence ID" value="MCE5974391.1"/>
    <property type="molecule type" value="Genomic_DNA"/>
</dbReference>
<reference evidence="2 3" key="1">
    <citation type="submission" date="2021-12" db="EMBL/GenBank/DDBJ databases">
        <title>Sinirhodobacter sp. WL0062 is a bacterium isolated from seawater.</title>
        <authorList>
            <person name="Wang L."/>
            <person name="He W."/>
            <person name="Zhang D.-F."/>
        </authorList>
    </citation>
    <scope>NUCLEOTIDE SEQUENCE [LARGE SCALE GENOMIC DNA]</scope>
    <source>
        <strain evidence="2 3">WL0062</strain>
    </source>
</reference>
<feature type="signal peptide" evidence="1">
    <location>
        <begin position="1"/>
        <end position="23"/>
    </location>
</feature>
<keyword evidence="1" id="KW-0732">Signal</keyword>
<comment type="caution">
    <text evidence="2">The sequence shown here is derived from an EMBL/GenBank/DDBJ whole genome shotgun (WGS) entry which is preliminary data.</text>
</comment>
<evidence type="ECO:0000256" key="1">
    <source>
        <dbReference type="SAM" id="SignalP"/>
    </source>
</evidence>
<dbReference type="InterPro" id="IPR003787">
    <property type="entry name" value="Sulphur_relay_DsrE/F-like"/>
</dbReference>
<protein>
    <submittedName>
        <fullName evidence="2">DsrE family protein</fullName>
    </submittedName>
</protein>
<dbReference type="Gene3D" id="3.40.1260.10">
    <property type="entry name" value="DsrEFH-like"/>
    <property type="match status" value="1"/>
</dbReference>
<dbReference type="Pfam" id="PF02635">
    <property type="entry name" value="DsrE"/>
    <property type="match status" value="1"/>
</dbReference>
<dbReference type="Proteomes" id="UP001521181">
    <property type="component" value="Unassembled WGS sequence"/>
</dbReference>
<dbReference type="PANTHER" id="PTHR37691:SF1">
    <property type="entry name" value="BLR3518 PROTEIN"/>
    <property type="match status" value="1"/>
</dbReference>
<dbReference type="SUPFAM" id="SSF75169">
    <property type="entry name" value="DsrEFH-like"/>
    <property type="match status" value="1"/>
</dbReference>
<organism evidence="2 3">
    <name type="scientific">Rhodobacter flavimaris</name>
    <dbReference type="NCBI Taxonomy" id="2907145"/>
    <lineage>
        <taxon>Bacteria</taxon>
        <taxon>Pseudomonadati</taxon>
        <taxon>Pseudomonadota</taxon>
        <taxon>Alphaproteobacteria</taxon>
        <taxon>Rhodobacterales</taxon>
        <taxon>Rhodobacter group</taxon>
        <taxon>Rhodobacter</taxon>
    </lineage>
</organism>
<dbReference type="InterPro" id="IPR027396">
    <property type="entry name" value="DsrEFH-like"/>
</dbReference>
<proteinExistence type="predicted"/>
<dbReference type="PANTHER" id="PTHR37691">
    <property type="entry name" value="BLR3518 PROTEIN"/>
    <property type="match status" value="1"/>
</dbReference>
<evidence type="ECO:0000313" key="3">
    <source>
        <dbReference type="Proteomes" id="UP001521181"/>
    </source>
</evidence>
<dbReference type="RefSeq" id="WP_233677355.1">
    <property type="nucleotide sequence ID" value="NZ_JAJUOS010000010.1"/>
</dbReference>
<evidence type="ECO:0000313" key="2">
    <source>
        <dbReference type="EMBL" id="MCE5974391.1"/>
    </source>
</evidence>